<dbReference type="Proteomes" id="UP000246171">
    <property type="component" value="Unassembled WGS sequence"/>
</dbReference>
<feature type="region of interest" description="Disordered" evidence="1">
    <location>
        <begin position="1"/>
        <end position="67"/>
    </location>
</feature>
<evidence type="ECO:0000313" key="2">
    <source>
        <dbReference type="EMBL" id="PWY78728.1"/>
    </source>
</evidence>
<keyword evidence="3" id="KW-1185">Reference proteome</keyword>
<feature type="region of interest" description="Disordered" evidence="1">
    <location>
        <begin position="82"/>
        <end position="159"/>
    </location>
</feature>
<evidence type="ECO:0000256" key="1">
    <source>
        <dbReference type="SAM" id="MobiDB-lite"/>
    </source>
</evidence>
<feature type="compositionally biased region" description="Polar residues" evidence="1">
    <location>
        <begin position="257"/>
        <end position="268"/>
    </location>
</feature>
<dbReference type="GeneID" id="37057130"/>
<dbReference type="VEuPathDB" id="FungiDB:BO83DRAFT_424673"/>
<feature type="region of interest" description="Disordered" evidence="1">
    <location>
        <begin position="809"/>
        <end position="887"/>
    </location>
</feature>
<feature type="compositionally biased region" description="Low complexity" evidence="1">
    <location>
        <begin position="132"/>
        <end position="146"/>
    </location>
</feature>
<dbReference type="AlphaFoldDB" id="A0A317W0Q1"/>
<dbReference type="EMBL" id="MSFU01000006">
    <property type="protein sequence ID" value="PWY78728.1"/>
    <property type="molecule type" value="Genomic_DNA"/>
</dbReference>
<comment type="caution">
    <text evidence="2">The sequence shown here is derived from an EMBL/GenBank/DDBJ whole genome shotgun (WGS) entry which is preliminary data.</text>
</comment>
<proteinExistence type="predicted"/>
<protein>
    <submittedName>
        <fullName evidence="2">F-box domain protein</fullName>
    </submittedName>
</protein>
<dbReference type="RefSeq" id="XP_025390520.1">
    <property type="nucleotide sequence ID" value="XM_025535168.1"/>
</dbReference>
<feature type="region of interest" description="Disordered" evidence="1">
    <location>
        <begin position="292"/>
        <end position="359"/>
    </location>
</feature>
<sequence length="1033" mass="114062">MEVLDLPKRNSPVSQPTAVAMGPTSSHPEEKASDAPYMVDDDFAGDDEDADDDSISPISERAPPWSGTRWARFFPELSSHFSLASPTHSTNPPFPQFHTKGPPHIDGPSQQPERRSKGPSSLSSEDVADNRSSSYTSRSSLTSQGSEATSPVHKLVDSLHITSPTRAGVFDESKYAHQIPPPFPSRSSIAQSKDKPLPQEPPIELTPLSIRHKNPPTGYVGRLESLPRSKKHASHHHPTLSQACNDLERTLAGLGEQPQTPGQLSPRSPLQILDGPLQISRGNMDMVATRPAPRPPASVHNNRQIHKVKSREDVKQTKKSLKNKPSFSFSVPAFGRKLSRVHQRSTSNTSSKSEPESYRASILHQPAVAELGDGEIAELQGSSVIGIRERPLSAGGEKELRMRLPRLQTKEMGESGRRRPHERARGASVGDKYFVSYSKLDGIPATRQHQQTSQTSAMVYELEGGSPQPPAELQGDTTTAIDVPVRVSVSKSVGAMPGTLPDRVILTVLEHITSLDDLFNVAVARRDFYRVFKKHELKLMRIAVFAMSAPAWELREMSPPWDTEWQFVLDPDAPVPEYTPSRYLKRYAEDIYTLAHLKSLILARCGTFLRPETIRGLSGTDDVRAAEVDDAFWRVWTFCRLFGSGKGREGDIAGQLDWLRGGKVARNRRVSEFTSIADSYDANSVLFEPPAGFGNGNTGGLSKEQLLDMTEIWTCLGVLLQPMHGKCIEARATGVFDGHNVEADDSAKEEAVLEEWTYYILTCGLSAVLVLGSIHPYDNTTAVFQRAHSMGLTNWEASDTGASRSSFLREAVSKACQPRGSSTSQVSMRSPGFGSQPSGSHDVSQTSNIPGERESSPDFHRRRQAAYSAQLRNQRQQQPSPPNPMLAEERPISHYATIMSRLEGLPPAPQPPMSVSRIEIPPTTHSYVTNVSYMQPLQPITPVYYPPQVRDPVDHAIDIMVRELGFAEEDAKWALKITDSGEGINMNAAISLLTRERRTHEQSSRGFSLRKRKSFLSSVINSPESRHSGWKWA</sequence>
<gene>
    <name evidence="2" type="ORF">BO83DRAFT_424673</name>
</gene>
<reference evidence="2" key="1">
    <citation type="submission" date="2016-12" db="EMBL/GenBank/DDBJ databases">
        <title>The genomes of Aspergillus section Nigri reveals drivers in fungal speciation.</title>
        <authorList>
            <consortium name="DOE Joint Genome Institute"/>
            <person name="Vesth T.C."/>
            <person name="Nybo J."/>
            <person name="Theobald S."/>
            <person name="Brandl J."/>
            <person name="Frisvad J.C."/>
            <person name="Nielsen K.F."/>
            <person name="Lyhne E.K."/>
            <person name="Kogle M.E."/>
            <person name="Kuo A."/>
            <person name="Riley R."/>
            <person name="Clum A."/>
            <person name="Nolan M."/>
            <person name="Lipzen A."/>
            <person name="Salamov A."/>
            <person name="Henrissat B."/>
            <person name="Wiebenga A."/>
            <person name="De vries R.P."/>
            <person name="Grigoriev I.V."/>
            <person name="Mortensen U.H."/>
            <person name="Andersen M.R."/>
            <person name="Baker S.E."/>
        </authorList>
    </citation>
    <scope>NUCLEOTIDE SEQUENCE</scope>
    <source>
        <strain evidence="2">CBS 122712</strain>
    </source>
</reference>
<feature type="compositionally biased region" description="Polar residues" evidence="1">
    <location>
        <begin position="82"/>
        <end position="91"/>
    </location>
</feature>
<feature type="compositionally biased region" description="Acidic residues" evidence="1">
    <location>
        <begin position="39"/>
        <end position="54"/>
    </location>
</feature>
<feature type="compositionally biased region" description="Polar residues" evidence="1">
    <location>
        <begin position="819"/>
        <end position="849"/>
    </location>
</feature>
<feature type="region of interest" description="Disordered" evidence="1">
    <location>
        <begin position="171"/>
        <end position="275"/>
    </location>
</feature>
<organism evidence="2 3">
    <name type="scientific">Aspergillus eucalypticola (strain CBS 122712 / IBT 29274)</name>
    <dbReference type="NCBI Taxonomy" id="1448314"/>
    <lineage>
        <taxon>Eukaryota</taxon>
        <taxon>Fungi</taxon>
        <taxon>Dikarya</taxon>
        <taxon>Ascomycota</taxon>
        <taxon>Pezizomycotina</taxon>
        <taxon>Eurotiomycetes</taxon>
        <taxon>Eurotiomycetidae</taxon>
        <taxon>Eurotiales</taxon>
        <taxon>Aspergillaceae</taxon>
        <taxon>Aspergillus</taxon>
        <taxon>Aspergillus subgen. Circumdati</taxon>
    </lineage>
</organism>
<accession>A0A317W0Q1</accession>
<feature type="compositionally biased region" description="Basic residues" evidence="1">
    <location>
        <begin position="228"/>
        <end position="238"/>
    </location>
</feature>
<evidence type="ECO:0000313" key="3">
    <source>
        <dbReference type="Proteomes" id="UP000246171"/>
    </source>
</evidence>
<name>A0A317W0Q1_ASPEC</name>
<dbReference type="OrthoDB" id="5376710at2759"/>